<protein>
    <submittedName>
        <fullName evidence="1">ThiS protein</fullName>
    </submittedName>
</protein>
<dbReference type="InterPro" id="IPR016155">
    <property type="entry name" value="Mopterin_synth/thiamin_S_b"/>
</dbReference>
<accession>A0A6I1GNN1</accession>
<dbReference type="PANTHER" id="PTHR34472:SF1">
    <property type="entry name" value="SULFUR CARRIER PROTEIN THIS"/>
    <property type="match status" value="1"/>
</dbReference>
<dbReference type="InterPro" id="IPR003749">
    <property type="entry name" value="ThiS/MoaD-like"/>
</dbReference>
<evidence type="ECO:0000313" key="1">
    <source>
        <dbReference type="EMBL" id="KAB7789668.1"/>
    </source>
</evidence>
<name>A0A6I1GNN1_9BIFI</name>
<dbReference type="PANTHER" id="PTHR34472">
    <property type="entry name" value="SULFUR CARRIER PROTEIN THIS"/>
    <property type="match status" value="1"/>
</dbReference>
<dbReference type="NCBIfam" id="TIGR01683">
    <property type="entry name" value="thiS"/>
    <property type="match status" value="1"/>
</dbReference>
<proteinExistence type="predicted"/>
<dbReference type="Pfam" id="PF02597">
    <property type="entry name" value="ThiS"/>
    <property type="match status" value="1"/>
</dbReference>
<dbReference type="AlphaFoldDB" id="A0A6I1GNN1"/>
<dbReference type="SUPFAM" id="SSF54285">
    <property type="entry name" value="MoaD/ThiS"/>
    <property type="match status" value="1"/>
</dbReference>
<dbReference type="RefSeq" id="WP_152235256.1">
    <property type="nucleotide sequence ID" value="NZ_JBHSKZ010000012.1"/>
</dbReference>
<evidence type="ECO:0000313" key="2">
    <source>
        <dbReference type="Proteomes" id="UP000441772"/>
    </source>
</evidence>
<dbReference type="CDD" id="cd00565">
    <property type="entry name" value="Ubl_ThiS"/>
    <property type="match status" value="1"/>
</dbReference>
<organism evidence="1 2">
    <name type="scientific">Bifidobacterium leontopitheci</name>
    <dbReference type="NCBI Taxonomy" id="2650774"/>
    <lineage>
        <taxon>Bacteria</taxon>
        <taxon>Bacillati</taxon>
        <taxon>Actinomycetota</taxon>
        <taxon>Actinomycetes</taxon>
        <taxon>Bifidobacteriales</taxon>
        <taxon>Bifidobacteriaceae</taxon>
        <taxon>Bifidobacterium</taxon>
    </lineage>
</organism>
<dbReference type="EMBL" id="WBVT01000037">
    <property type="protein sequence ID" value="KAB7789668.1"/>
    <property type="molecule type" value="Genomic_DNA"/>
</dbReference>
<reference evidence="1 2" key="1">
    <citation type="submission" date="2019-09" db="EMBL/GenBank/DDBJ databases">
        <title>Characterization of the phylogenetic diversity of two novel species belonging to the genus Bifidobacterium: Bifidobacterium cebidarum sp. nov. and Bifidobacterium leontopitheci sp. nov.</title>
        <authorList>
            <person name="Lugli G.A."/>
            <person name="Duranti S."/>
            <person name="Milani C."/>
            <person name="Turroni F."/>
            <person name="Ventura M."/>
        </authorList>
    </citation>
    <scope>NUCLEOTIDE SEQUENCE [LARGE SCALE GENOMIC DNA]</scope>
    <source>
        <strain evidence="1 2">LMG 31471</strain>
    </source>
</reference>
<dbReference type="InterPro" id="IPR012675">
    <property type="entry name" value="Beta-grasp_dom_sf"/>
</dbReference>
<keyword evidence="2" id="KW-1185">Reference proteome</keyword>
<dbReference type="InterPro" id="IPR010035">
    <property type="entry name" value="Thi_S"/>
</dbReference>
<dbReference type="Proteomes" id="UP000441772">
    <property type="component" value="Unassembled WGS sequence"/>
</dbReference>
<dbReference type="Gene3D" id="3.10.20.30">
    <property type="match status" value="1"/>
</dbReference>
<gene>
    <name evidence="1" type="ORF">F7D09_1841</name>
</gene>
<sequence length="64" mass="6743">MIINGQEENVATPISVDELIASKGFNAGRVAVEVNGAIVPRDKRAQTMLNGTDTVEIVTFVQGG</sequence>
<comment type="caution">
    <text evidence="1">The sequence shown here is derived from an EMBL/GenBank/DDBJ whole genome shotgun (WGS) entry which is preliminary data.</text>
</comment>